<evidence type="ECO:0000256" key="4">
    <source>
        <dbReference type="SAM" id="MobiDB-lite"/>
    </source>
</evidence>
<evidence type="ECO:0000313" key="6">
    <source>
        <dbReference type="Proteomes" id="UP000799766"/>
    </source>
</evidence>
<dbReference type="HAMAP" id="MF_01310">
    <property type="entry name" value="Ribosomal_uS11"/>
    <property type="match status" value="1"/>
</dbReference>
<dbReference type="PANTHER" id="PTHR11759">
    <property type="entry name" value="40S RIBOSOMAL PROTEIN S14/30S RIBOSOMAL PROTEIN S11"/>
    <property type="match status" value="1"/>
</dbReference>
<comment type="similarity">
    <text evidence="1">Belongs to the universal ribosomal protein uS11 family.</text>
</comment>
<evidence type="ECO:0000313" key="5">
    <source>
        <dbReference type="EMBL" id="KAF2461086.1"/>
    </source>
</evidence>
<protein>
    <recommendedName>
        <fullName evidence="7">Translational machinery component</fullName>
    </recommendedName>
</protein>
<sequence>MSRPAASRLSYSLCAASPRRSLVHPLAQSSRLHRAFSSTSFHLADDVTSKPPRQSGGGSGSISSGNRGPPSSEDVMSVTDQINRLLGPSADDWAAEAVTHESLHRYRERPAHKLHIYSHRHNTHITLGTPEGNVMLSLSAGNIGARKANRGTFDAGFQLTSYFLAQIREKGWLRDIERLEVYFRGFGSGREAASKAILGSEGQAIQNKIVKVGDTTRIKFGGTRSRAPRRLG</sequence>
<keyword evidence="2" id="KW-0689">Ribosomal protein</keyword>
<name>A0A6A6PAX6_9PEZI</name>
<evidence type="ECO:0000256" key="2">
    <source>
        <dbReference type="ARBA" id="ARBA00022980"/>
    </source>
</evidence>
<keyword evidence="6" id="KW-1185">Reference proteome</keyword>
<dbReference type="OrthoDB" id="1654884at2759"/>
<evidence type="ECO:0000256" key="3">
    <source>
        <dbReference type="ARBA" id="ARBA00023274"/>
    </source>
</evidence>
<dbReference type="GO" id="GO:0006412">
    <property type="term" value="P:translation"/>
    <property type="evidence" value="ECO:0007669"/>
    <property type="project" value="InterPro"/>
</dbReference>
<feature type="region of interest" description="Disordered" evidence="4">
    <location>
        <begin position="43"/>
        <end position="75"/>
    </location>
</feature>
<dbReference type="SUPFAM" id="SSF53137">
    <property type="entry name" value="Translational machinery components"/>
    <property type="match status" value="1"/>
</dbReference>
<reference evidence="5" key="1">
    <citation type="journal article" date="2020" name="Stud. Mycol.">
        <title>101 Dothideomycetes genomes: a test case for predicting lifestyles and emergence of pathogens.</title>
        <authorList>
            <person name="Haridas S."/>
            <person name="Albert R."/>
            <person name="Binder M."/>
            <person name="Bloem J."/>
            <person name="Labutti K."/>
            <person name="Salamov A."/>
            <person name="Andreopoulos B."/>
            <person name="Baker S."/>
            <person name="Barry K."/>
            <person name="Bills G."/>
            <person name="Bluhm B."/>
            <person name="Cannon C."/>
            <person name="Castanera R."/>
            <person name="Culley D."/>
            <person name="Daum C."/>
            <person name="Ezra D."/>
            <person name="Gonzalez J."/>
            <person name="Henrissat B."/>
            <person name="Kuo A."/>
            <person name="Liang C."/>
            <person name="Lipzen A."/>
            <person name="Lutzoni F."/>
            <person name="Magnuson J."/>
            <person name="Mondo S."/>
            <person name="Nolan M."/>
            <person name="Ohm R."/>
            <person name="Pangilinan J."/>
            <person name="Park H.-J."/>
            <person name="Ramirez L."/>
            <person name="Alfaro M."/>
            <person name="Sun H."/>
            <person name="Tritt A."/>
            <person name="Yoshinaga Y."/>
            <person name="Zwiers L.-H."/>
            <person name="Turgeon B."/>
            <person name="Goodwin S."/>
            <person name="Spatafora J."/>
            <person name="Crous P."/>
            <person name="Grigoriev I."/>
        </authorList>
    </citation>
    <scope>NUCLEOTIDE SEQUENCE</scope>
    <source>
        <strain evidence="5">ATCC 16933</strain>
    </source>
</reference>
<feature type="compositionally biased region" description="Low complexity" evidence="4">
    <location>
        <begin position="61"/>
        <end position="72"/>
    </location>
</feature>
<accession>A0A6A6PAX6</accession>
<gene>
    <name evidence="5" type="ORF">BDY21DRAFT_334288</name>
</gene>
<dbReference type="AlphaFoldDB" id="A0A6A6PAX6"/>
<dbReference type="GO" id="GO:0005840">
    <property type="term" value="C:ribosome"/>
    <property type="evidence" value="ECO:0007669"/>
    <property type="project" value="UniProtKB-KW"/>
</dbReference>
<evidence type="ECO:0008006" key="7">
    <source>
        <dbReference type="Google" id="ProtNLM"/>
    </source>
</evidence>
<dbReference type="Pfam" id="PF00411">
    <property type="entry name" value="Ribosomal_S11"/>
    <property type="match status" value="1"/>
</dbReference>
<dbReference type="InterPro" id="IPR001971">
    <property type="entry name" value="Ribosomal_uS11"/>
</dbReference>
<proteinExistence type="inferred from homology"/>
<dbReference type="EMBL" id="MU001672">
    <property type="protein sequence ID" value="KAF2461086.1"/>
    <property type="molecule type" value="Genomic_DNA"/>
</dbReference>
<organism evidence="5 6">
    <name type="scientific">Lineolata rhizophorae</name>
    <dbReference type="NCBI Taxonomy" id="578093"/>
    <lineage>
        <taxon>Eukaryota</taxon>
        <taxon>Fungi</taxon>
        <taxon>Dikarya</taxon>
        <taxon>Ascomycota</taxon>
        <taxon>Pezizomycotina</taxon>
        <taxon>Dothideomycetes</taxon>
        <taxon>Dothideomycetes incertae sedis</taxon>
        <taxon>Lineolatales</taxon>
        <taxon>Lineolataceae</taxon>
        <taxon>Lineolata</taxon>
    </lineage>
</organism>
<keyword evidence="3" id="KW-0687">Ribonucleoprotein</keyword>
<dbReference type="Proteomes" id="UP000799766">
    <property type="component" value="Unassembled WGS sequence"/>
</dbReference>
<dbReference type="Gene3D" id="3.30.420.80">
    <property type="entry name" value="Ribosomal protein S11"/>
    <property type="match status" value="1"/>
</dbReference>
<evidence type="ECO:0000256" key="1">
    <source>
        <dbReference type="ARBA" id="ARBA00006194"/>
    </source>
</evidence>
<dbReference type="GO" id="GO:0003735">
    <property type="term" value="F:structural constituent of ribosome"/>
    <property type="evidence" value="ECO:0007669"/>
    <property type="project" value="InterPro"/>
</dbReference>
<dbReference type="GO" id="GO:1990904">
    <property type="term" value="C:ribonucleoprotein complex"/>
    <property type="evidence" value="ECO:0007669"/>
    <property type="project" value="UniProtKB-KW"/>
</dbReference>
<dbReference type="InterPro" id="IPR036967">
    <property type="entry name" value="Ribosomal_uS11_sf"/>
</dbReference>